<protein>
    <submittedName>
        <fullName evidence="1">Acyl-CoA transferase</fullName>
    </submittedName>
</protein>
<dbReference type="EMBL" id="MWZD01000019">
    <property type="protein sequence ID" value="PRI10487.1"/>
    <property type="molecule type" value="Genomic_DNA"/>
</dbReference>
<dbReference type="PANTHER" id="PTHR48229:SF1">
    <property type="entry name" value="ALPHA METHYLACYL-COA RACEMASE-RELATED"/>
    <property type="match status" value="1"/>
</dbReference>
<dbReference type="Gene3D" id="3.40.50.10540">
    <property type="entry name" value="Crotonobetainyl-coa:carnitine coa-transferase, domain 1"/>
    <property type="match status" value="1"/>
</dbReference>
<keyword evidence="2" id="KW-1185">Reference proteome</keyword>
<accession>A0A2S9QLM4</accession>
<dbReference type="InterPro" id="IPR023606">
    <property type="entry name" value="CoA-Trfase_III_dom_1_sf"/>
</dbReference>
<organism evidence="1 2">
    <name type="scientific">Leucobacter massiliensis</name>
    <dbReference type="NCBI Taxonomy" id="1686285"/>
    <lineage>
        <taxon>Bacteria</taxon>
        <taxon>Bacillati</taxon>
        <taxon>Actinomycetota</taxon>
        <taxon>Actinomycetes</taxon>
        <taxon>Micrococcales</taxon>
        <taxon>Microbacteriaceae</taxon>
        <taxon>Leucobacter</taxon>
    </lineage>
</organism>
<reference evidence="1 2" key="1">
    <citation type="journal article" date="2017" name="New Microbes New Infect">
        <title>Genome sequence of 'Leucobacter massiliensis' sp. nov. isolated from human pharynx after travel to the 2014 Hajj.</title>
        <authorList>
            <person name="Leangapichart T."/>
            <person name="Gautret P."/>
            <person name="Nguyen T.T."/>
            <person name="Armstrong N."/>
            <person name="Rolain J.M."/>
        </authorList>
    </citation>
    <scope>NUCLEOTIDE SEQUENCE [LARGE SCALE GENOMIC DNA]</scope>
    <source>
        <strain evidence="1 2">122RC15</strain>
    </source>
</reference>
<evidence type="ECO:0000313" key="1">
    <source>
        <dbReference type="EMBL" id="PRI10487.1"/>
    </source>
</evidence>
<dbReference type="OrthoDB" id="9058532at2"/>
<sequence length="450" mass="47723">MLDEILPAGRTAQLTVTGAGSLPSVFPVTELATASIAAAGIAVSELLATSDHTVRAVTVNRRLASMWFASSLRPDGWEPPPPWDAVAGDYRASDGWIRLHTNAPAHRKAALRVLGVPADRDRVAAAVAAWQADQLETAVVGAGGCAATMHTRDEWEAGEPGRSVAAEPLIAWHDTGAAPARPWTPDPLRPLAGVRVLDLTRVLAGPVATRFLAQLGADVLRIDPPWWDEPGVIPEVNLGKRTARLELREPAATARFLDLLARADLLVHGYRPGALDSLGLGEKTRRDAAPGLIEVSLDAYGWTGPWAGRRGFDSLVQMSSGIAEAGMRLLGRDTPTPLPVQALDHATGYLMAHAAIRALSERLRTGRSSSATLSLARTARLLTGTVTGIGTATHDPGAPIREEDARDIAPQIEHTSWGPARRLRAPLAIDGVDLRAALPARELGSDPAVW</sequence>
<dbReference type="GO" id="GO:0016740">
    <property type="term" value="F:transferase activity"/>
    <property type="evidence" value="ECO:0007669"/>
    <property type="project" value="UniProtKB-KW"/>
</dbReference>
<name>A0A2S9QLM4_9MICO</name>
<evidence type="ECO:0000313" key="2">
    <source>
        <dbReference type="Proteomes" id="UP000238650"/>
    </source>
</evidence>
<dbReference type="SUPFAM" id="SSF89796">
    <property type="entry name" value="CoA-transferase family III (CaiB/BaiF)"/>
    <property type="match status" value="2"/>
</dbReference>
<comment type="caution">
    <text evidence="1">The sequence shown here is derived from an EMBL/GenBank/DDBJ whole genome shotgun (WGS) entry which is preliminary data.</text>
</comment>
<dbReference type="AlphaFoldDB" id="A0A2S9QLM4"/>
<dbReference type="Pfam" id="PF02515">
    <property type="entry name" value="CoA_transf_3"/>
    <property type="match status" value="1"/>
</dbReference>
<gene>
    <name evidence="1" type="ORF">B4915_11900</name>
</gene>
<dbReference type="Proteomes" id="UP000238650">
    <property type="component" value="Unassembled WGS sequence"/>
</dbReference>
<dbReference type="InterPro" id="IPR052985">
    <property type="entry name" value="CoA-trans_III_biosynth/detox"/>
</dbReference>
<dbReference type="PANTHER" id="PTHR48229">
    <property type="entry name" value="CAIB/BAIF FAMILY ENZYME (AFU_ORTHOLOGUE AFUA_1G05360)-RELATED"/>
    <property type="match status" value="1"/>
</dbReference>
<dbReference type="InterPro" id="IPR003673">
    <property type="entry name" value="CoA-Trfase_fam_III"/>
</dbReference>
<keyword evidence="1" id="KW-0808">Transferase</keyword>
<proteinExistence type="predicted"/>